<feature type="compositionally biased region" description="Basic and acidic residues" evidence="1">
    <location>
        <begin position="1"/>
        <end position="10"/>
    </location>
</feature>
<name>M8BH85_AEGTA</name>
<reference evidence="3" key="1">
    <citation type="submission" date="2015-06" db="UniProtKB">
        <authorList>
            <consortium name="EnsemblPlants"/>
        </authorList>
    </citation>
    <scope>IDENTIFICATION</scope>
</reference>
<feature type="region of interest" description="Disordered" evidence="1">
    <location>
        <begin position="1"/>
        <end position="23"/>
    </location>
</feature>
<organism evidence="3">
    <name type="scientific">Aegilops tauschii</name>
    <name type="common">Tausch's goatgrass</name>
    <name type="synonym">Aegilops squarrosa</name>
    <dbReference type="NCBI Taxonomy" id="37682"/>
    <lineage>
        <taxon>Eukaryota</taxon>
        <taxon>Viridiplantae</taxon>
        <taxon>Streptophyta</taxon>
        <taxon>Embryophyta</taxon>
        <taxon>Tracheophyta</taxon>
        <taxon>Spermatophyta</taxon>
        <taxon>Magnoliopsida</taxon>
        <taxon>Liliopsida</taxon>
        <taxon>Poales</taxon>
        <taxon>Poaceae</taxon>
        <taxon>BOP clade</taxon>
        <taxon>Pooideae</taxon>
        <taxon>Triticodae</taxon>
        <taxon>Triticeae</taxon>
        <taxon>Triticinae</taxon>
        <taxon>Aegilops</taxon>
    </lineage>
</organism>
<dbReference type="PANTHER" id="PTHR33074">
    <property type="entry name" value="EXPRESSED PROTEIN-RELATED"/>
    <property type="match status" value="1"/>
</dbReference>
<dbReference type="Pfam" id="PF07762">
    <property type="entry name" value="DUF1618"/>
    <property type="match status" value="1"/>
</dbReference>
<accession>M8BH85</accession>
<evidence type="ECO:0000313" key="3">
    <source>
        <dbReference type="EnsemblPlants" id="EMT21304"/>
    </source>
</evidence>
<evidence type="ECO:0000256" key="1">
    <source>
        <dbReference type="SAM" id="MobiDB-lite"/>
    </source>
</evidence>
<sequence length="451" mass="50403">MAWKRYHDSSMHPPAIPARRRPKPGALPPPWVLLNDRAYLAGESNHTTAVSRTRHGDEIQATLFLADPPLVSHFFISCAAEFGCEPRILYTEANLVLLTLVLGDPYNAIDPRKNDFYVYEFYSAFSGQMLPHPPPDLFPFPRGRCYYFHDRQVGLLRYRRNSDDGGASDAYIVAALCTLLTFPAELALYTYVSDTKAWSSKSASFPDGGKLPRAAMRCDKVITIGGEAGTMGWVDLMRCIILCDVLPLDHHHAKTLRYIPLPEPIRPGDTIDESGGMYRDVAVVGGRIRYAKVQMHVRPGSAGPKGSFTIDGWTAVVWSRPANSGKESAPWRKDHEVRSHEVSYYDDDGENNTVVPGFELLPAVVDHQGNPQPTLVGIHVGHPKLSLCVGDDTLYLMAKVNRWYRKAWVIAVDMKNRRLRGVADFGGAPRCAAFLHAYRQSRISEHLNLFD</sequence>
<protein>
    <recommendedName>
        <fullName evidence="2">DUF1618 domain-containing protein</fullName>
    </recommendedName>
</protein>
<dbReference type="PANTHER" id="PTHR33074:SF125">
    <property type="entry name" value="DUF1618 DOMAIN-CONTAINING PROTEIN"/>
    <property type="match status" value="1"/>
</dbReference>
<evidence type="ECO:0000259" key="2">
    <source>
        <dbReference type="Pfam" id="PF07762"/>
    </source>
</evidence>
<dbReference type="EnsemblPlants" id="EMT21304">
    <property type="protein sequence ID" value="EMT21304"/>
    <property type="gene ID" value="F775_22730"/>
</dbReference>
<feature type="domain" description="DUF1618" evidence="2">
    <location>
        <begin position="233"/>
        <end position="364"/>
    </location>
</feature>
<dbReference type="InterPro" id="IPR011676">
    <property type="entry name" value="DUF1618"/>
</dbReference>
<proteinExistence type="predicted"/>
<dbReference type="AlphaFoldDB" id="M8BH85"/>